<comment type="caution">
    <text evidence="1">The sequence shown here is derived from an EMBL/GenBank/DDBJ whole genome shotgun (WGS) entry which is preliminary data.</text>
</comment>
<name>A0A9N9L567_9HELO</name>
<sequence>MLHIFTATYGMRVQIKAVPLFYMYGMSIQFNLAQEIQDTILSFVTPSWSHSDLHNFRLVNHAFKAAITPVLFHTLHLSRNRLSGERLTQISKSPELARYVHSISLDRREWRLHDLSYSSFCKILRKDLQNSQANISSNGAQEDKDILDSIPHEQLQAWHWAVVEEYRAGDEVAGYAGDSGTHWLDHISGVFRQFPNLEAMELITYEEAARNTHYSQRRTGLTGMNDMYFGNFGTGNILNWAAADSEMKLRSLSLSHIRPPDYALLDPYTKALRTLEAFRFCLDSPYVTIGGLHKPRASSIYLMCLLRVCTDLKTLVLEFCSLKERTIKVEQCQEKISRALVQHRMPNLQKLELVNLEMDPEALLEFLEAHKQTLKSLRLCNWRVPVAGDGLGVIPQAFWKMTKVTNLTSVVLEGYFGVWRDNNIVGWQAVRGSSVKDGLWRSEGVLTRLEGFLCHKGPFPFSDEADKILDHQQAGGCSTDFLADTGGRYIDEDATWKSRAA</sequence>
<keyword evidence="2" id="KW-1185">Reference proteome</keyword>
<protein>
    <submittedName>
        <fullName evidence="1">Uncharacterized protein</fullName>
    </submittedName>
</protein>
<organism evidence="1 2">
    <name type="scientific">Hymenoscyphus fraxineus</name>
    <dbReference type="NCBI Taxonomy" id="746836"/>
    <lineage>
        <taxon>Eukaryota</taxon>
        <taxon>Fungi</taxon>
        <taxon>Dikarya</taxon>
        <taxon>Ascomycota</taxon>
        <taxon>Pezizomycotina</taxon>
        <taxon>Leotiomycetes</taxon>
        <taxon>Helotiales</taxon>
        <taxon>Helotiaceae</taxon>
        <taxon>Hymenoscyphus</taxon>
    </lineage>
</organism>
<dbReference type="Proteomes" id="UP000696280">
    <property type="component" value="Unassembled WGS sequence"/>
</dbReference>
<dbReference type="InterPro" id="IPR032675">
    <property type="entry name" value="LRR_dom_sf"/>
</dbReference>
<dbReference type="EMBL" id="CAJVRL010000100">
    <property type="protein sequence ID" value="CAG8960550.1"/>
    <property type="molecule type" value="Genomic_DNA"/>
</dbReference>
<gene>
    <name evidence="1" type="ORF">HYFRA_00013373</name>
</gene>
<reference evidence="1" key="1">
    <citation type="submission" date="2021-07" db="EMBL/GenBank/DDBJ databases">
        <authorList>
            <person name="Durling M."/>
        </authorList>
    </citation>
    <scope>NUCLEOTIDE SEQUENCE</scope>
</reference>
<dbReference type="OrthoDB" id="5422579at2759"/>
<evidence type="ECO:0000313" key="2">
    <source>
        <dbReference type="Proteomes" id="UP000696280"/>
    </source>
</evidence>
<dbReference type="AlphaFoldDB" id="A0A9N9L567"/>
<evidence type="ECO:0000313" key="1">
    <source>
        <dbReference type="EMBL" id="CAG8960550.1"/>
    </source>
</evidence>
<proteinExistence type="predicted"/>
<dbReference type="Gene3D" id="3.80.10.10">
    <property type="entry name" value="Ribonuclease Inhibitor"/>
    <property type="match status" value="1"/>
</dbReference>
<accession>A0A9N9L567</accession>
<dbReference type="SUPFAM" id="SSF52047">
    <property type="entry name" value="RNI-like"/>
    <property type="match status" value="1"/>
</dbReference>